<evidence type="ECO:0000256" key="1">
    <source>
        <dbReference type="ARBA" id="ARBA00022842"/>
    </source>
</evidence>
<dbReference type="Proteomes" id="UP001454036">
    <property type="component" value="Unassembled WGS sequence"/>
</dbReference>
<evidence type="ECO:0000256" key="2">
    <source>
        <dbReference type="SAM" id="MobiDB-lite"/>
    </source>
</evidence>
<dbReference type="GO" id="GO:0010333">
    <property type="term" value="F:terpene synthase activity"/>
    <property type="evidence" value="ECO:0007669"/>
    <property type="project" value="InterPro"/>
</dbReference>
<dbReference type="SUPFAM" id="SSF48239">
    <property type="entry name" value="Terpenoid cyclases/Protein prenyltransferases"/>
    <property type="match status" value="1"/>
</dbReference>
<dbReference type="PANTHER" id="PTHR31225:SF9">
    <property type="entry name" value="TERPENE SYNTHASE 10"/>
    <property type="match status" value="1"/>
</dbReference>
<dbReference type="AlphaFoldDB" id="A0AAV3Q5G3"/>
<protein>
    <recommendedName>
        <fullName evidence="3">Terpene synthase N-terminal domain-containing protein</fullName>
    </recommendedName>
</protein>
<dbReference type="EMBL" id="BAABME010020090">
    <property type="protein sequence ID" value="GAA0159337.1"/>
    <property type="molecule type" value="Genomic_DNA"/>
</dbReference>
<reference evidence="4 5" key="1">
    <citation type="submission" date="2024-01" db="EMBL/GenBank/DDBJ databases">
        <title>The complete chloroplast genome sequence of Lithospermum erythrorhizon: insights into the phylogenetic relationship among Boraginaceae species and the maternal lineages of purple gromwells.</title>
        <authorList>
            <person name="Okada T."/>
            <person name="Watanabe K."/>
        </authorList>
    </citation>
    <scope>NUCLEOTIDE SEQUENCE [LARGE SCALE GENOMIC DNA]</scope>
</reference>
<feature type="domain" description="Terpene synthase N-terminal" evidence="3">
    <location>
        <begin position="38"/>
        <end position="212"/>
    </location>
</feature>
<evidence type="ECO:0000313" key="4">
    <source>
        <dbReference type="EMBL" id="GAA0159337.1"/>
    </source>
</evidence>
<evidence type="ECO:0000313" key="5">
    <source>
        <dbReference type="Proteomes" id="UP001454036"/>
    </source>
</evidence>
<feature type="region of interest" description="Disordered" evidence="2">
    <location>
        <begin position="1"/>
        <end position="32"/>
    </location>
</feature>
<evidence type="ECO:0000259" key="3">
    <source>
        <dbReference type="Pfam" id="PF01397"/>
    </source>
</evidence>
<dbReference type="PANTHER" id="PTHR31225">
    <property type="entry name" value="OS04G0344100 PROTEIN-RELATED"/>
    <property type="match status" value="1"/>
</dbReference>
<proteinExistence type="predicted"/>
<dbReference type="Pfam" id="PF01397">
    <property type="entry name" value="Terpene_synth"/>
    <property type="match status" value="1"/>
</dbReference>
<dbReference type="InterPro" id="IPR001906">
    <property type="entry name" value="Terpene_synth_N"/>
</dbReference>
<comment type="caution">
    <text evidence="4">The sequence shown here is derived from an EMBL/GenBank/DDBJ whole genome shotgun (WGS) entry which is preliminary data.</text>
</comment>
<dbReference type="InterPro" id="IPR050148">
    <property type="entry name" value="Terpene_synthase-like"/>
</dbReference>
<dbReference type="Gene3D" id="1.50.10.130">
    <property type="entry name" value="Terpene synthase, N-terminal domain"/>
    <property type="match status" value="1"/>
</dbReference>
<dbReference type="FunFam" id="1.50.10.130:FF:000001">
    <property type="entry name" value="Isoprene synthase, chloroplastic"/>
    <property type="match status" value="1"/>
</dbReference>
<keyword evidence="1" id="KW-0460">Magnesium</keyword>
<dbReference type="GO" id="GO:0016114">
    <property type="term" value="P:terpenoid biosynthetic process"/>
    <property type="evidence" value="ECO:0007669"/>
    <property type="project" value="InterPro"/>
</dbReference>
<dbReference type="InterPro" id="IPR008930">
    <property type="entry name" value="Terpenoid_cyclase/PrenylTrfase"/>
</dbReference>
<name>A0AAV3Q5G3_LITER</name>
<keyword evidence="5" id="KW-1185">Reference proteome</keyword>
<dbReference type="InterPro" id="IPR036965">
    <property type="entry name" value="Terpene_synth_N_sf"/>
</dbReference>
<organism evidence="4 5">
    <name type="scientific">Lithospermum erythrorhizon</name>
    <name type="common">Purple gromwell</name>
    <name type="synonym">Lithospermum officinale var. erythrorhizon</name>
    <dbReference type="NCBI Taxonomy" id="34254"/>
    <lineage>
        <taxon>Eukaryota</taxon>
        <taxon>Viridiplantae</taxon>
        <taxon>Streptophyta</taxon>
        <taxon>Embryophyta</taxon>
        <taxon>Tracheophyta</taxon>
        <taxon>Spermatophyta</taxon>
        <taxon>Magnoliopsida</taxon>
        <taxon>eudicotyledons</taxon>
        <taxon>Gunneridae</taxon>
        <taxon>Pentapetalae</taxon>
        <taxon>asterids</taxon>
        <taxon>lamiids</taxon>
        <taxon>Boraginales</taxon>
        <taxon>Boraginaceae</taxon>
        <taxon>Boraginoideae</taxon>
        <taxon>Lithospermeae</taxon>
        <taxon>Lithospermum</taxon>
    </lineage>
</organism>
<gene>
    <name evidence="4" type="ORF">LIER_38846</name>
</gene>
<accession>A0AAV3Q5G3</accession>
<sequence length="266" mass="31259">MENNKSIVDKLLSSNSSGVPEEQNSSNRRSGNYQTSTWDFNFIQSLSNPYVGDKYAKRADELKEKVKEMLEDANEREPLHYFELIDDLQRLGLLHIFETEVKNILVNLYNKNGNYLKDDIYATALGFRLFRQHGFHVSPDSFSCFVTNKEEFTPSIYEDTKGMLYLYEASYLSLEGETILDLARELTKPHLRKNLDNGKIDKYLVDLVEHALALPTYWRSTRVEARWFIDIYNENPRKDDVLLELAKLDYNFVQSQYQDDLKFVFR</sequence>